<gene>
    <name evidence="2" type="ORF">DEAC_c14090</name>
</gene>
<dbReference type="STRING" id="476652.DEAC_c14090"/>
<evidence type="ECO:0000313" key="3">
    <source>
        <dbReference type="Proteomes" id="UP000036356"/>
    </source>
</evidence>
<dbReference type="EMBL" id="LDZY01000004">
    <property type="protein sequence ID" value="KLU66741.1"/>
    <property type="molecule type" value="Genomic_DNA"/>
</dbReference>
<comment type="caution">
    <text evidence="2">The sequence shown here is derived from an EMBL/GenBank/DDBJ whole genome shotgun (WGS) entry which is preliminary data.</text>
</comment>
<proteinExistence type="predicted"/>
<dbReference type="Gene3D" id="1.10.10.60">
    <property type="entry name" value="Homeodomain-like"/>
    <property type="match status" value="1"/>
</dbReference>
<organism evidence="2 3">
    <name type="scientific">Desulfosporosinus acididurans</name>
    <dbReference type="NCBI Taxonomy" id="476652"/>
    <lineage>
        <taxon>Bacteria</taxon>
        <taxon>Bacillati</taxon>
        <taxon>Bacillota</taxon>
        <taxon>Clostridia</taxon>
        <taxon>Eubacteriales</taxon>
        <taxon>Desulfitobacteriaceae</taxon>
        <taxon>Desulfosporosinus</taxon>
    </lineage>
</organism>
<keyword evidence="3" id="KW-1185">Reference proteome</keyword>
<dbReference type="InterPro" id="IPR009057">
    <property type="entry name" value="Homeodomain-like_sf"/>
</dbReference>
<reference evidence="2 3" key="1">
    <citation type="submission" date="2015-06" db="EMBL/GenBank/DDBJ databases">
        <title>Draft genome of the moderately acidophilic sulfate reducer Candidatus Desulfosporosinus acididurans strain M1.</title>
        <authorList>
            <person name="Poehlein A."/>
            <person name="Petzsch P."/>
            <person name="Johnson B.D."/>
            <person name="Schloemann M."/>
            <person name="Daniel R."/>
            <person name="Muehling M."/>
        </authorList>
    </citation>
    <scope>NUCLEOTIDE SEQUENCE [LARGE SCALE GENOMIC DNA]</scope>
    <source>
        <strain evidence="2 3">M1</strain>
    </source>
</reference>
<dbReference type="AlphaFoldDB" id="A0A0J1IPX1"/>
<protein>
    <recommendedName>
        <fullName evidence="1">Homeodomain phBC6A51-type domain-containing protein</fullName>
    </recommendedName>
</protein>
<dbReference type="SUPFAM" id="SSF46689">
    <property type="entry name" value="Homeodomain-like"/>
    <property type="match status" value="1"/>
</dbReference>
<dbReference type="InterPro" id="IPR024978">
    <property type="entry name" value="Homeodomain_phBC6A51-type"/>
</dbReference>
<evidence type="ECO:0000259" key="1">
    <source>
        <dbReference type="Pfam" id="PF13022"/>
    </source>
</evidence>
<accession>A0A0J1IPX1</accession>
<evidence type="ECO:0000313" key="2">
    <source>
        <dbReference type="EMBL" id="KLU66741.1"/>
    </source>
</evidence>
<feature type="domain" description="Homeodomain phBC6A51-type" evidence="1">
    <location>
        <begin position="18"/>
        <end position="104"/>
    </location>
</feature>
<name>A0A0J1IPX1_9FIRM</name>
<sequence length="111" mass="13259">MSKKPREKVRKSNEWQPHAKQIKMAELLLDPEDRRTKKEKCAEVGITPKTLWKWMNDARYVDFVNSQLDRYTNGELAEVWRALINQCKRGNVQAIKLFFEMKELHPDTKAW</sequence>
<dbReference type="Proteomes" id="UP000036356">
    <property type="component" value="Unassembled WGS sequence"/>
</dbReference>
<dbReference type="Pfam" id="PF13022">
    <property type="entry name" value="HTH_Tnp_1_2"/>
    <property type="match status" value="1"/>
</dbReference>
<dbReference type="PATRIC" id="fig|476652.3.peg.1445"/>